<evidence type="ECO:0000313" key="3">
    <source>
        <dbReference type="Proteomes" id="UP001066276"/>
    </source>
</evidence>
<dbReference type="Proteomes" id="UP001066276">
    <property type="component" value="Chromosome 3_2"/>
</dbReference>
<organism evidence="2 3">
    <name type="scientific">Pleurodeles waltl</name>
    <name type="common">Iberian ribbed newt</name>
    <dbReference type="NCBI Taxonomy" id="8319"/>
    <lineage>
        <taxon>Eukaryota</taxon>
        <taxon>Metazoa</taxon>
        <taxon>Chordata</taxon>
        <taxon>Craniata</taxon>
        <taxon>Vertebrata</taxon>
        <taxon>Euteleostomi</taxon>
        <taxon>Amphibia</taxon>
        <taxon>Batrachia</taxon>
        <taxon>Caudata</taxon>
        <taxon>Salamandroidea</taxon>
        <taxon>Salamandridae</taxon>
        <taxon>Pleurodelinae</taxon>
        <taxon>Pleurodeles</taxon>
    </lineage>
</organism>
<protein>
    <submittedName>
        <fullName evidence="2">Uncharacterized protein</fullName>
    </submittedName>
</protein>
<gene>
    <name evidence="2" type="ORF">NDU88_006024</name>
</gene>
<sequence>MPGGGSAVGSDRGPRLPGSLAGRLGGYHAVGRWQGVPDAVKGEGLQIGGARPLETPGAGGWVPLEVRRPPSVAATGFLV</sequence>
<accession>A0AAV7TWG2</accession>
<name>A0AAV7TWG2_PLEWA</name>
<comment type="caution">
    <text evidence="2">The sequence shown here is derived from an EMBL/GenBank/DDBJ whole genome shotgun (WGS) entry which is preliminary data.</text>
</comment>
<evidence type="ECO:0000256" key="1">
    <source>
        <dbReference type="SAM" id="MobiDB-lite"/>
    </source>
</evidence>
<evidence type="ECO:0000313" key="2">
    <source>
        <dbReference type="EMBL" id="KAJ1180808.1"/>
    </source>
</evidence>
<dbReference type="AlphaFoldDB" id="A0AAV7TWG2"/>
<proteinExistence type="predicted"/>
<dbReference type="EMBL" id="JANPWB010000006">
    <property type="protein sequence ID" value="KAJ1180808.1"/>
    <property type="molecule type" value="Genomic_DNA"/>
</dbReference>
<reference evidence="2" key="1">
    <citation type="journal article" date="2022" name="bioRxiv">
        <title>Sequencing and chromosome-scale assembly of the giantPleurodeles waltlgenome.</title>
        <authorList>
            <person name="Brown T."/>
            <person name="Elewa A."/>
            <person name="Iarovenko S."/>
            <person name="Subramanian E."/>
            <person name="Araus A.J."/>
            <person name="Petzold A."/>
            <person name="Susuki M."/>
            <person name="Suzuki K.-i.T."/>
            <person name="Hayashi T."/>
            <person name="Toyoda A."/>
            <person name="Oliveira C."/>
            <person name="Osipova E."/>
            <person name="Leigh N.D."/>
            <person name="Simon A."/>
            <person name="Yun M.H."/>
        </authorList>
    </citation>
    <scope>NUCLEOTIDE SEQUENCE</scope>
    <source>
        <strain evidence="2">20211129_DDA</strain>
        <tissue evidence="2">Liver</tissue>
    </source>
</reference>
<keyword evidence="3" id="KW-1185">Reference proteome</keyword>
<feature type="region of interest" description="Disordered" evidence="1">
    <location>
        <begin position="1"/>
        <end position="21"/>
    </location>
</feature>